<evidence type="ECO:0000313" key="10">
    <source>
        <dbReference type="Proteomes" id="UP000001822"/>
    </source>
</evidence>
<evidence type="ECO:0000256" key="7">
    <source>
        <dbReference type="SAM" id="Phobius"/>
    </source>
</evidence>
<feature type="transmembrane region" description="Helical" evidence="7">
    <location>
        <begin position="300"/>
        <end position="320"/>
    </location>
</feature>
<dbReference type="KEGG" id="chu:CHU_1068"/>
<dbReference type="SUPFAM" id="SSF103473">
    <property type="entry name" value="MFS general substrate transporter"/>
    <property type="match status" value="1"/>
</dbReference>
<keyword evidence="3" id="KW-0813">Transport</keyword>
<dbReference type="PROSITE" id="PS50850">
    <property type="entry name" value="MFS"/>
    <property type="match status" value="1"/>
</dbReference>
<feature type="transmembrane region" description="Helical" evidence="7">
    <location>
        <begin position="12"/>
        <end position="38"/>
    </location>
</feature>
<keyword evidence="4 7" id="KW-0812">Transmembrane</keyword>
<gene>
    <name evidence="9" type="primary">yhfC</name>
    <name evidence="9" type="ordered locus">CHU_1068</name>
</gene>
<reference evidence="9 10" key="1">
    <citation type="journal article" date="2007" name="Appl. Environ. Microbiol.">
        <title>Genome sequence of the cellulolytic gliding bacterium Cytophaga hutchinsonii.</title>
        <authorList>
            <person name="Xie G."/>
            <person name="Bruce D.C."/>
            <person name="Challacombe J.F."/>
            <person name="Chertkov O."/>
            <person name="Detter J.C."/>
            <person name="Gilna P."/>
            <person name="Han C.S."/>
            <person name="Lucas S."/>
            <person name="Misra M."/>
            <person name="Myers G.L."/>
            <person name="Richardson P."/>
            <person name="Tapia R."/>
            <person name="Thayer N."/>
            <person name="Thompson L.S."/>
            <person name="Brettin T.S."/>
            <person name="Henrissat B."/>
            <person name="Wilson D.B."/>
            <person name="McBride M.J."/>
        </authorList>
    </citation>
    <scope>NUCLEOTIDE SEQUENCE [LARGE SCALE GENOMIC DNA]</scope>
    <source>
        <strain evidence="10">ATCC 33406 / DSM 1761 / CIP 103989 / NBRC 15051 / NCIMB 9469 / D465</strain>
    </source>
</reference>
<dbReference type="InterPro" id="IPR011701">
    <property type="entry name" value="MFS"/>
</dbReference>
<feature type="transmembrane region" description="Helical" evidence="7">
    <location>
        <begin position="277"/>
        <end position="294"/>
    </location>
</feature>
<organism evidence="9 10">
    <name type="scientific">Cytophaga hutchinsonii (strain ATCC 33406 / DSM 1761 / CIP 103989 / NBRC 15051 / NCIMB 9469 / D465)</name>
    <dbReference type="NCBI Taxonomy" id="269798"/>
    <lineage>
        <taxon>Bacteria</taxon>
        <taxon>Pseudomonadati</taxon>
        <taxon>Bacteroidota</taxon>
        <taxon>Cytophagia</taxon>
        <taxon>Cytophagales</taxon>
        <taxon>Cytophagaceae</taxon>
        <taxon>Cytophaga</taxon>
    </lineage>
</organism>
<evidence type="ECO:0000256" key="2">
    <source>
        <dbReference type="ARBA" id="ARBA00008335"/>
    </source>
</evidence>
<dbReference type="GO" id="GO:0016020">
    <property type="term" value="C:membrane"/>
    <property type="evidence" value="ECO:0007669"/>
    <property type="project" value="TreeGrafter"/>
</dbReference>
<keyword evidence="5 7" id="KW-1133">Transmembrane helix</keyword>
<feature type="transmembrane region" description="Helical" evidence="7">
    <location>
        <begin position="44"/>
        <end position="62"/>
    </location>
</feature>
<dbReference type="PANTHER" id="PTHR23514">
    <property type="entry name" value="BYPASS OF STOP CODON PROTEIN 6"/>
    <property type="match status" value="1"/>
</dbReference>
<dbReference type="Pfam" id="PF07690">
    <property type="entry name" value="MFS_1"/>
    <property type="match status" value="2"/>
</dbReference>
<feature type="transmembrane region" description="Helical" evidence="7">
    <location>
        <begin position="365"/>
        <end position="384"/>
    </location>
</feature>
<feature type="transmembrane region" description="Helical" evidence="7">
    <location>
        <begin position="74"/>
        <end position="96"/>
    </location>
</feature>
<protein>
    <submittedName>
        <fullName evidence="9">Transport protein, MFS family</fullName>
    </submittedName>
</protein>
<feature type="transmembrane region" description="Helical" evidence="7">
    <location>
        <begin position="332"/>
        <end position="353"/>
    </location>
</feature>
<sequence length="395" mass="42491">MNNTIKQKSTFFLILVTYLAFISLGLPDGLLGIAWPFMSERLHIPLESLGVLLLSFTMGYLATSSTSGKIIKVISLGVLLAISCLLTGLSLLTYAFSQYWHLMILASFFLGSGGGAIDSSINTFAAARFSASTINWLHAFYGVGATTGPLLVTLMLTCKLYWYNAYIIVAGIQIALSLLFLFTYKNWTVATEETAEEIHSGYLQTLKLPAVWVNILIFFLYTGIEQGFGQWIFSILTKSRFISEAQAGLWASAYWASLTIGRIIFGILLTKIPVNKVLQGVLIGIVAGTSLIAINMTDAVSLFGIIVLGISNAPVFPSLIAVTPARIGKEHAATAIGVQISMAMAGASLLPGAAGLLSENYGLEVIPKFFTAAAVVLLLLYFLLPAKQPETSESD</sequence>
<name>A0A6N4SPW5_CYTH3</name>
<comment type="similarity">
    <text evidence="2">Belongs to the major facilitator superfamily.</text>
</comment>
<dbReference type="InterPro" id="IPR036259">
    <property type="entry name" value="MFS_trans_sf"/>
</dbReference>
<dbReference type="AlphaFoldDB" id="A0A6N4SPW5"/>
<feature type="transmembrane region" description="Helical" evidence="7">
    <location>
        <begin position="249"/>
        <end position="270"/>
    </location>
</feature>
<dbReference type="InterPro" id="IPR020846">
    <property type="entry name" value="MFS_dom"/>
</dbReference>
<dbReference type="GO" id="GO:0012505">
    <property type="term" value="C:endomembrane system"/>
    <property type="evidence" value="ECO:0007669"/>
    <property type="project" value="UniProtKB-SubCell"/>
</dbReference>
<dbReference type="Proteomes" id="UP000001822">
    <property type="component" value="Chromosome"/>
</dbReference>
<evidence type="ECO:0000256" key="1">
    <source>
        <dbReference type="ARBA" id="ARBA00004127"/>
    </source>
</evidence>
<proteinExistence type="inferred from homology"/>
<feature type="domain" description="Major facilitator superfamily (MFS) profile" evidence="8">
    <location>
        <begin position="13"/>
        <end position="388"/>
    </location>
</feature>
<feature type="transmembrane region" description="Helical" evidence="7">
    <location>
        <begin position="102"/>
        <end position="127"/>
    </location>
</feature>
<evidence type="ECO:0000256" key="3">
    <source>
        <dbReference type="ARBA" id="ARBA00022448"/>
    </source>
</evidence>
<dbReference type="OrthoDB" id="3225787at2"/>
<dbReference type="PANTHER" id="PTHR23514:SF3">
    <property type="entry name" value="BYPASS OF STOP CODON PROTEIN 6"/>
    <property type="match status" value="1"/>
</dbReference>
<dbReference type="Gene3D" id="1.20.1250.20">
    <property type="entry name" value="MFS general substrate transporter like domains"/>
    <property type="match status" value="2"/>
</dbReference>
<comment type="subcellular location">
    <subcellularLocation>
        <location evidence="1">Endomembrane system</location>
        <topology evidence="1">Multi-pass membrane protein</topology>
    </subcellularLocation>
</comment>
<dbReference type="RefSeq" id="WP_011584460.1">
    <property type="nucleotide sequence ID" value="NC_008255.1"/>
</dbReference>
<feature type="transmembrane region" description="Helical" evidence="7">
    <location>
        <begin position="139"/>
        <end position="157"/>
    </location>
</feature>
<evidence type="ECO:0000259" key="8">
    <source>
        <dbReference type="PROSITE" id="PS50850"/>
    </source>
</evidence>
<feature type="transmembrane region" description="Helical" evidence="7">
    <location>
        <begin position="163"/>
        <end position="184"/>
    </location>
</feature>
<evidence type="ECO:0000256" key="5">
    <source>
        <dbReference type="ARBA" id="ARBA00022989"/>
    </source>
</evidence>
<evidence type="ECO:0000313" key="9">
    <source>
        <dbReference type="EMBL" id="ABG58345.1"/>
    </source>
</evidence>
<accession>A0A6N4SPW5</accession>
<evidence type="ECO:0000256" key="4">
    <source>
        <dbReference type="ARBA" id="ARBA00022692"/>
    </source>
</evidence>
<keyword evidence="10" id="KW-1185">Reference proteome</keyword>
<keyword evidence="6 7" id="KW-0472">Membrane</keyword>
<dbReference type="EMBL" id="CP000383">
    <property type="protein sequence ID" value="ABG58345.1"/>
    <property type="molecule type" value="Genomic_DNA"/>
</dbReference>
<dbReference type="GO" id="GO:0022857">
    <property type="term" value="F:transmembrane transporter activity"/>
    <property type="evidence" value="ECO:0007669"/>
    <property type="project" value="InterPro"/>
</dbReference>
<dbReference type="InterPro" id="IPR051788">
    <property type="entry name" value="MFS_Transporter"/>
</dbReference>
<evidence type="ECO:0000256" key="6">
    <source>
        <dbReference type="ARBA" id="ARBA00023136"/>
    </source>
</evidence>
<feature type="transmembrane region" description="Helical" evidence="7">
    <location>
        <begin position="205"/>
        <end position="224"/>
    </location>
</feature>